<dbReference type="AlphaFoldDB" id="A0A2T4UJH3"/>
<comment type="cofactor">
    <cofactor evidence="1">
        <name>Mg(2+)</name>
        <dbReference type="ChEBI" id="CHEBI:18420"/>
    </cofactor>
</comment>
<keyword evidence="5" id="KW-0548">Nucleotidyltransferase</keyword>
<dbReference type="InterPro" id="IPR043519">
    <property type="entry name" value="NT_sf"/>
</dbReference>
<dbReference type="InterPro" id="IPR047967">
    <property type="entry name" value="PolX_PHP"/>
</dbReference>
<evidence type="ECO:0000313" key="12">
    <source>
        <dbReference type="EMBL" id="PTL59379.1"/>
    </source>
</evidence>
<dbReference type="SMART" id="SM00278">
    <property type="entry name" value="HhH1"/>
    <property type="match status" value="3"/>
</dbReference>
<sequence>MPDPTNAEIAALLDELGDLYELDGAIIHRVTAYRNAAKAVRDATTSIAARVRAGTVTEIPGIGKTLEEKLVALVETGEIPATVKLRAKFPAGLVQMTRLPGLGPKRARKLFDELGIDSLDALRTAAESQSLRAVKGFGPKFEATVLAALDAGAGEAPRGRVPLHDALAIAEPVLAALREHPASERVELAGSARRWVDSVKDLDIIATASDPAALAQAFAELDLLESAGGIGDAGARGRTHSGLSIDLKIVAPAQFGNLLQHFTGSKQHNVALREAAVKRGLHVSEYGVTDDATGETHHCETEAEVYALLGLPYIEPELRENRGELARDFVAPTLVTVEDLRGDLHSHTTASDGHGTIREMAQAALALGHEYLAVTDHSASHGFGNDVSPKELVAHMAAVRRVSDELDGITLLAGSEVNILTDGTLDYEDDLLAQLDWVVASVHTSFAMTAQEMTDRIVRAIEHPLVDAIGHPTGRLIEQRAAYALDMDAIIEAAARTGTFLEINGSPRRRDLHDVHARAAVDAGVKLIISSDAHRTTTLDNKRWGVATARRAGLGPDAIANTLPLDELLALRAGRR</sequence>
<dbReference type="InterPro" id="IPR004013">
    <property type="entry name" value="PHP_dom"/>
</dbReference>
<dbReference type="Pfam" id="PF14716">
    <property type="entry name" value="HHH_8"/>
    <property type="match status" value="1"/>
</dbReference>
<organism evidence="12 13">
    <name type="scientific">Paraconexibacter algicola</name>
    <dbReference type="NCBI Taxonomy" id="2133960"/>
    <lineage>
        <taxon>Bacteria</taxon>
        <taxon>Bacillati</taxon>
        <taxon>Actinomycetota</taxon>
        <taxon>Thermoleophilia</taxon>
        <taxon>Solirubrobacterales</taxon>
        <taxon>Paraconexibacteraceae</taxon>
        <taxon>Paraconexibacter</taxon>
    </lineage>
</organism>
<dbReference type="InterPro" id="IPR037160">
    <property type="entry name" value="DNA_Pol_thumb_sf"/>
</dbReference>
<dbReference type="GO" id="GO:0003887">
    <property type="term" value="F:DNA-directed DNA polymerase activity"/>
    <property type="evidence" value="ECO:0007669"/>
    <property type="project" value="UniProtKB-KW"/>
</dbReference>
<dbReference type="FunFam" id="3.20.20.140:FF:000047">
    <property type="entry name" value="PHP domain-containing protein"/>
    <property type="match status" value="1"/>
</dbReference>
<dbReference type="Gene3D" id="1.10.150.20">
    <property type="entry name" value="5' to 3' exonuclease, C-terminal subdomain"/>
    <property type="match status" value="1"/>
</dbReference>
<dbReference type="InterPro" id="IPR003583">
    <property type="entry name" value="Hlx-hairpin-Hlx_DNA-bd_motif"/>
</dbReference>
<keyword evidence="12" id="KW-0540">Nuclease</keyword>
<evidence type="ECO:0000259" key="9">
    <source>
        <dbReference type="SMART" id="SM00278"/>
    </source>
</evidence>
<dbReference type="InterPro" id="IPR003141">
    <property type="entry name" value="Pol/His_phosphatase_N"/>
</dbReference>
<gene>
    <name evidence="12" type="ORF">C7Y72_06785</name>
</gene>
<dbReference type="InterPro" id="IPR010996">
    <property type="entry name" value="HHH_MUS81"/>
</dbReference>
<dbReference type="EMBL" id="PYYB01000001">
    <property type="protein sequence ID" value="PTL59379.1"/>
    <property type="molecule type" value="Genomic_DNA"/>
</dbReference>
<keyword evidence="12" id="KW-0269">Exonuclease</keyword>
<evidence type="ECO:0000256" key="6">
    <source>
        <dbReference type="ARBA" id="ARBA00022705"/>
    </source>
</evidence>
<dbReference type="GO" id="GO:0003677">
    <property type="term" value="F:DNA binding"/>
    <property type="evidence" value="ECO:0007669"/>
    <property type="project" value="InterPro"/>
</dbReference>
<keyword evidence="7" id="KW-0239">DNA-directed DNA polymerase</keyword>
<dbReference type="SUPFAM" id="SSF158702">
    <property type="entry name" value="Sec63 N-terminal domain-like"/>
    <property type="match status" value="1"/>
</dbReference>
<evidence type="ECO:0000259" key="11">
    <source>
        <dbReference type="SMART" id="SM00483"/>
    </source>
</evidence>
<dbReference type="SUPFAM" id="SSF89550">
    <property type="entry name" value="PHP domain-like"/>
    <property type="match status" value="1"/>
</dbReference>
<dbReference type="NCBIfam" id="NF006375">
    <property type="entry name" value="PRK08609.1"/>
    <property type="match status" value="1"/>
</dbReference>
<dbReference type="GO" id="GO:0008270">
    <property type="term" value="F:zinc ion binding"/>
    <property type="evidence" value="ECO:0007669"/>
    <property type="project" value="TreeGrafter"/>
</dbReference>
<protein>
    <recommendedName>
        <fullName evidence="2">DNA-directed DNA polymerase</fullName>
        <ecNumber evidence="2">2.7.7.7</ecNumber>
    </recommendedName>
</protein>
<feature type="domain" description="Helix-hairpin-helix DNA-binding motif class 1" evidence="9">
    <location>
        <begin position="54"/>
        <end position="73"/>
    </location>
</feature>
<dbReference type="CDD" id="cd00141">
    <property type="entry name" value="NT_POLXc"/>
    <property type="match status" value="1"/>
</dbReference>
<comment type="catalytic activity">
    <reaction evidence="8">
        <text>DNA(n) + a 2'-deoxyribonucleoside 5'-triphosphate = DNA(n+1) + diphosphate</text>
        <dbReference type="Rhea" id="RHEA:22508"/>
        <dbReference type="Rhea" id="RHEA-COMP:17339"/>
        <dbReference type="Rhea" id="RHEA-COMP:17340"/>
        <dbReference type="ChEBI" id="CHEBI:33019"/>
        <dbReference type="ChEBI" id="CHEBI:61560"/>
        <dbReference type="ChEBI" id="CHEBI:173112"/>
        <dbReference type="EC" id="2.7.7.7"/>
    </reaction>
</comment>
<name>A0A2T4UJH3_9ACTN</name>
<keyword evidence="6" id="KW-0235">DNA replication</keyword>
<dbReference type="Gene3D" id="3.20.20.140">
    <property type="entry name" value="Metal-dependent hydrolases"/>
    <property type="match status" value="1"/>
</dbReference>
<dbReference type="SUPFAM" id="SSF47802">
    <property type="entry name" value="DNA polymerase beta, N-terminal domain-like"/>
    <property type="match status" value="1"/>
</dbReference>
<keyword evidence="12" id="KW-0378">Hydrolase</keyword>
<dbReference type="Gene3D" id="1.10.150.110">
    <property type="entry name" value="DNA polymerase beta, N-terminal domain-like"/>
    <property type="match status" value="1"/>
</dbReference>
<dbReference type="Proteomes" id="UP000240739">
    <property type="component" value="Unassembled WGS sequence"/>
</dbReference>
<dbReference type="RefSeq" id="WP_107567953.1">
    <property type="nucleotide sequence ID" value="NZ_PYYB01000001.1"/>
</dbReference>
<dbReference type="Pfam" id="PF14791">
    <property type="entry name" value="DNA_pol_B_thumb"/>
    <property type="match status" value="1"/>
</dbReference>
<evidence type="ECO:0000256" key="3">
    <source>
        <dbReference type="ARBA" id="ARBA00022634"/>
    </source>
</evidence>
<dbReference type="InterPro" id="IPR050243">
    <property type="entry name" value="PHP_phosphatase"/>
</dbReference>
<dbReference type="GO" id="GO:0005829">
    <property type="term" value="C:cytosol"/>
    <property type="evidence" value="ECO:0007669"/>
    <property type="project" value="TreeGrafter"/>
</dbReference>
<feature type="domain" description="Helix-hairpin-helix DNA-binding motif class 1" evidence="9">
    <location>
        <begin position="129"/>
        <end position="148"/>
    </location>
</feature>
<dbReference type="InterPro" id="IPR002054">
    <property type="entry name" value="DNA-dir_DNA_pol_X"/>
</dbReference>
<dbReference type="SMART" id="SM00483">
    <property type="entry name" value="POLXc"/>
    <property type="match status" value="1"/>
</dbReference>
<dbReference type="OrthoDB" id="9808747at2"/>
<evidence type="ECO:0000256" key="1">
    <source>
        <dbReference type="ARBA" id="ARBA00001946"/>
    </source>
</evidence>
<dbReference type="SMART" id="SM00481">
    <property type="entry name" value="POLIIIAc"/>
    <property type="match status" value="1"/>
</dbReference>
<dbReference type="GO" id="GO:0004527">
    <property type="term" value="F:exonuclease activity"/>
    <property type="evidence" value="ECO:0007669"/>
    <property type="project" value="UniProtKB-KW"/>
</dbReference>
<keyword evidence="4" id="KW-0808">Transferase</keyword>
<evidence type="ECO:0000256" key="2">
    <source>
        <dbReference type="ARBA" id="ARBA00012417"/>
    </source>
</evidence>
<evidence type="ECO:0000256" key="8">
    <source>
        <dbReference type="ARBA" id="ARBA00049244"/>
    </source>
</evidence>
<dbReference type="Gene3D" id="3.30.460.10">
    <property type="entry name" value="Beta Polymerase, domain 2"/>
    <property type="match status" value="1"/>
</dbReference>
<reference evidence="12 13" key="1">
    <citation type="submission" date="2018-03" db="EMBL/GenBank/DDBJ databases">
        <title>Aquarubrobacter algicola gen. nov., sp. nov., a novel actinobacterium isolated from shallow eutrophic lake during the end of cyanobacterial harmful algal blooms.</title>
        <authorList>
            <person name="Chun S.J."/>
        </authorList>
    </citation>
    <scope>NUCLEOTIDE SEQUENCE [LARGE SCALE GENOMIC DNA]</scope>
    <source>
        <strain evidence="12 13">Seoho-28</strain>
    </source>
</reference>
<dbReference type="InterPro" id="IPR022311">
    <property type="entry name" value="PolX-like"/>
</dbReference>
<dbReference type="Pfam" id="PF02811">
    <property type="entry name" value="PHP"/>
    <property type="match status" value="1"/>
</dbReference>
<feature type="domain" description="Polymerase/histidinol phosphatase N-terminal" evidence="10">
    <location>
        <begin position="342"/>
        <end position="421"/>
    </location>
</feature>
<dbReference type="EC" id="2.7.7.7" evidence="2"/>
<dbReference type="Gene3D" id="3.30.210.10">
    <property type="entry name" value="DNA polymerase, thumb domain"/>
    <property type="match status" value="1"/>
</dbReference>
<proteinExistence type="predicted"/>
<dbReference type="GO" id="GO:0006281">
    <property type="term" value="P:DNA repair"/>
    <property type="evidence" value="ECO:0007669"/>
    <property type="project" value="InterPro"/>
</dbReference>
<evidence type="ECO:0000256" key="5">
    <source>
        <dbReference type="ARBA" id="ARBA00022695"/>
    </source>
</evidence>
<evidence type="ECO:0000313" key="13">
    <source>
        <dbReference type="Proteomes" id="UP000240739"/>
    </source>
</evidence>
<feature type="domain" description="DNA-directed DNA polymerase X" evidence="11">
    <location>
        <begin position="4"/>
        <end position="320"/>
    </location>
</feature>
<dbReference type="Pfam" id="PF14520">
    <property type="entry name" value="HHH_5"/>
    <property type="match status" value="1"/>
</dbReference>
<dbReference type="InterPro" id="IPR029398">
    <property type="entry name" value="PolB_thumb"/>
</dbReference>
<dbReference type="InterPro" id="IPR016195">
    <property type="entry name" value="Pol/histidinol_Pase-like"/>
</dbReference>
<dbReference type="SUPFAM" id="SSF81301">
    <property type="entry name" value="Nucleotidyltransferase"/>
    <property type="match status" value="1"/>
</dbReference>
<dbReference type="CDD" id="cd07436">
    <property type="entry name" value="PHP_PolX"/>
    <property type="match status" value="1"/>
</dbReference>
<dbReference type="GO" id="GO:0042578">
    <property type="term" value="F:phosphoric ester hydrolase activity"/>
    <property type="evidence" value="ECO:0007669"/>
    <property type="project" value="TreeGrafter"/>
</dbReference>
<dbReference type="InterPro" id="IPR027421">
    <property type="entry name" value="DNA_pol_lamdba_lyase_dom_sf"/>
</dbReference>
<accession>A0A2T4UJH3</accession>
<evidence type="ECO:0000256" key="4">
    <source>
        <dbReference type="ARBA" id="ARBA00022679"/>
    </source>
</evidence>
<evidence type="ECO:0000256" key="7">
    <source>
        <dbReference type="ARBA" id="ARBA00022932"/>
    </source>
</evidence>
<comment type="caution">
    <text evidence="12">The sequence shown here is derived from an EMBL/GenBank/DDBJ whole genome shotgun (WGS) entry which is preliminary data.</text>
</comment>
<evidence type="ECO:0000259" key="10">
    <source>
        <dbReference type="SMART" id="SM00481"/>
    </source>
</evidence>
<keyword evidence="3" id="KW-0237">DNA synthesis</keyword>
<dbReference type="PIRSF" id="PIRSF005047">
    <property type="entry name" value="UCP005047_YshC"/>
    <property type="match status" value="1"/>
</dbReference>
<keyword evidence="13" id="KW-1185">Reference proteome</keyword>
<dbReference type="PANTHER" id="PTHR36928:SF1">
    <property type="entry name" value="PHOSPHATASE YCDX-RELATED"/>
    <property type="match status" value="1"/>
</dbReference>
<feature type="domain" description="Helix-hairpin-helix DNA-binding motif class 1" evidence="9">
    <location>
        <begin position="94"/>
        <end position="113"/>
    </location>
</feature>
<dbReference type="PANTHER" id="PTHR36928">
    <property type="entry name" value="PHOSPHATASE YCDX-RELATED"/>
    <property type="match status" value="1"/>
</dbReference>